<keyword evidence="1" id="KW-1133">Transmembrane helix</keyword>
<comment type="caution">
    <text evidence="2">The sequence shown here is derived from an EMBL/GenBank/DDBJ whole genome shotgun (WGS) entry which is preliminary data.</text>
</comment>
<feature type="transmembrane region" description="Helical" evidence="1">
    <location>
        <begin position="53"/>
        <end position="72"/>
    </location>
</feature>
<gene>
    <name evidence="2" type="ORF">A3SI_19606</name>
</gene>
<sequence length="81" mass="9089">MEQDQKKCPFYAETIKIEAIKCVFCGEFLESGLREARKSESQVIVNAPRKRKWSPGTACLLSFIILGAGQMYKSNILAGLF</sequence>
<name>I5BSN5_9BACT</name>
<keyword evidence="1" id="KW-0812">Transmembrane</keyword>
<reference evidence="2 3" key="1">
    <citation type="submission" date="2012-05" db="EMBL/GenBank/DDBJ databases">
        <title>Genome sequence of Nitritalea halalkaliphila LW7.</title>
        <authorList>
            <person name="Jangir P.K."/>
            <person name="Singh A."/>
            <person name="Shivaji S."/>
            <person name="Sharma R."/>
        </authorList>
    </citation>
    <scope>NUCLEOTIDE SEQUENCE [LARGE SCALE GENOMIC DNA]</scope>
    <source>
        <strain evidence="2 3">LW7</strain>
    </source>
</reference>
<proteinExistence type="predicted"/>
<evidence type="ECO:0000313" key="3">
    <source>
        <dbReference type="Proteomes" id="UP000005551"/>
    </source>
</evidence>
<protein>
    <submittedName>
        <fullName evidence="2">Uncharacterized protein</fullName>
    </submittedName>
</protein>
<dbReference type="EMBL" id="AJYA01000079">
    <property type="protein sequence ID" value="EIM72587.1"/>
    <property type="molecule type" value="Genomic_DNA"/>
</dbReference>
<keyword evidence="1" id="KW-0472">Membrane</keyword>
<dbReference type="RefSeq" id="WP_009057550.1">
    <property type="nucleotide sequence ID" value="NZ_AJYA01000079.1"/>
</dbReference>
<organism evidence="2 3">
    <name type="scientific">Nitritalea halalkaliphila LW7</name>
    <dbReference type="NCBI Taxonomy" id="1189621"/>
    <lineage>
        <taxon>Bacteria</taxon>
        <taxon>Pseudomonadati</taxon>
        <taxon>Bacteroidota</taxon>
        <taxon>Cytophagia</taxon>
        <taxon>Cytophagales</taxon>
        <taxon>Cyclobacteriaceae</taxon>
        <taxon>Nitritalea</taxon>
    </lineage>
</organism>
<keyword evidence="3" id="KW-1185">Reference proteome</keyword>
<dbReference type="Proteomes" id="UP000005551">
    <property type="component" value="Unassembled WGS sequence"/>
</dbReference>
<dbReference type="OrthoDB" id="9792998at2"/>
<accession>I5BSN5</accession>
<evidence type="ECO:0000256" key="1">
    <source>
        <dbReference type="SAM" id="Phobius"/>
    </source>
</evidence>
<dbReference type="AlphaFoldDB" id="I5BSN5"/>
<evidence type="ECO:0000313" key="2">
    <source>
        <dbReference type="EMBL" id="EIM72587.1"/>
    </source>
</evidence>